<dbReference type="InterPro" id="IPR018517">
    <property type="entry name" value="tRNA_hU_synthase_CS"/>
</dbReference>
<dbReference type="RefSeq" id="WP_146801193.1">
    <property type="nucleotide sequence ID" value="NZ_VOLP01000043.1"/>
</dbReference>
<feature type="site" description="Interacts with tRNA" evidence="9">
    <location>
        <position position="283"/>
    </location>
</feature>
<name>A0A5C6Q2G1_9GAMM</name>
<evidence type="ECO:0000256" key="6">
    <source>
        <dbReference type="ARBA" id="ARBA00022857"/>
    </source>
</evidence>
<gene>
    <name evidence="9" type="primary">dusC</name>
    <name evidence="14" type="ORF">ESZ26_18395</name>
    <name evidence="15" type="ORF">ESZ27_18255</name>
</gene>
<comment type="similarity">
    <text evidence="9">Belongs to the Dus family. DusC subfamily.</text>
</comment>
<evidence type="ECO:0000256" key="3">
    <source>
        <dbReference type="ARBA" id="ARBA00022630"/>
    </source>
</evidence>
<dbReference type="Gene3D" id="1.20.225.30">
    <property type="entry name" value="Dihydrouridine synthase, C-terminal recognition domain"/>
    <property type="match status" value="1"/>
</dbReference>
<dbReference type="InterPro" id="IPR013785">
    <property type="entry name" value="Aldolase_TIM"/>
</dbReference>
<keyword evidence="16" id="KW-1185">Reference proteome</keyword>
<dbReference type="InterPro" id="IPR042270">
    <property type="entry name" value="DusC_C"/>
</dbReference>
<feature type="site" description="Interacts with tRNA; defines subfamily-specific binding signature" evidence="9">
    <location>
        <position position="276"/>
    </location>
</feature>
<evidence type="ECO:0000256" key="2">
    <source>
        <dbReference type="ARBA" id="ARBA00022555"/>
    </source>
</evidence>
<dbReference type="PIRSF" id="PIRSF006621">
    <property type="entry name" value="Dus"/>
    <property type="match status" value="1"/>
</dbReference>
<evidence type="ECO:0000256" key="1">
    <source>
        <dbReference type="ARBA" id="ARBA00001917"/>
    </source>
</evidence>
<sequence>MNTQVKKVVLAPMEGVADALMRHLLTSLNNYDFCITEFLRIVDQLLPERCFYKVCPELEQQGYTQSGTPLRMQLLGQEPNWMAENAVRAIELGSHGLDLNFGCPAKTVNKNRGGAALLKTPEDIYKIVLAVKEAIGEDVTLSAKIRLGFDDASLLDEIVSAITSAKADQLTIHARTKADGYRPPAYWHFIAGIVKKYPIEIFANGEIWNLADAHRCIEESHTANLMLGRGALALPNLESVIKSNQQAMPWQQICILLKQYGELELVGDKSFYFSSRLKQWLRYLRLQYPQAEQLFNDIKILKDKENILMLLDKSSVNSMNIGS</sequence>
<dbReference type="AlphaFoldDB" id="A0A5C6Q2G1"/>
<comment type="function">
    <text evidence="9">Catalyzes the synthesis of 5,6-dihydrouridine (D), a modified base found in the D-loop of most tRNAs, via the reduction of the C5-C6 double bond in target uridines. Specifically modifies U16 in tRNAs.</text>
</comment>
<keyword evidence="6 9" id="KW-0521">NADP</keyword>
<evidence type="ECO:0000256" key="11">
    <source>
        <dbReference type="PIRSR" id="PIRSR006621-1"/>
    </source>
</evidence>
<dbReference type="PROSITE" id="PS01136">
    <property type="entry name" value="UPF0034"/>
    <property type="match status" value="1"/>
</dbReference>
<keyword evidence="2 9" id="KW-0820">tRNA-binding</keyword>
<comment type="cofactor">
    <cofactor evidence="1 9 10 12">
        <name>FMN</name>
        <dbReference type="ChEBI" id="CHEBI:58210"/>
    </cofactor>
</comment>
<keyword evidence="12" id="KW-0547">Nucleotide-binding</keyword>
<feature type="site" description="Interacts with tRNA" evidence="9">
    <location>
        <position position="100"/>
    </location>
</feature>
<dbReference type="PANTHER" id="PTHR45846:SF1">
    <property type="entry name" value="TRNA-DIHYDROURIDINE(47) SYNTHASE [NAD(P)(+)]-LIKE"/>
    <property type="match status" value="1"/>
</dbReference>
<evidence type="ECO:0000256" key="8">
    <source>
        <dbReference type="ARBA" id="ARBA00023002"/>
    </source>
</evidence>
<keyword evidence="3 9" id="KW-0285">Flavoprotein</keyword>
<keyword evidence="5 9" id="KW-0819">tRNA processing</keyword>
<keyword evidence="8 9" id="KW-0560">Oxidoreductase</keyword>
<dbReference type="InterPro" id="IPR035587">
    <property type="entry name" value="DUS-like_FMN-bd"/>
</dbReference>
<feature type="active site" description="Proton donor" evidence="9 11">
    <location>
        <position position="103"/>
    </location>
</feature>
<feature type="site" description="Interacts with tRNA; defines subfamily-specific binding signature" evidence="9">
    <location>
        <position position="40"/>
    </location>
</feature>
<evidence type="ECO:0000256" key="12">
    <source>
        <dbReference type="PIRSR" id="PIRSR006621-2"/>
    </source>
</evidence>
<evidence type="ECO:0000313" key="16">
    <source>
        <dbReference type="Proteomes" id="UP000321525"/>
    </source>
</evidence>
<evidence type="ECO:0000256" key="4">
    <source>
        <dbReference type="ARBA" id="ARBA00022643"/>
    </source>
</evidence>
<comment type="caution">
    <text evidence="15">The sequence shown here is derived from an EMBL/GenBank/DDBJ whole genome shotgun (WGS) entry which is preliminary data.</text>
</comment>
<comment type="catalytic activity">
    <reaction evidence="9">
        <text>5,6-dihydrouridine(16) in tRNA + NADP(+) = uridine(16) in tRNA + NADPH + H(+)</text>
        <dbReference type="Rhea" id="RHEA:53376"/>
        <dbReference type="Rhea" id="RHEA-COMP:13543"/>
        <dbReference type="Rhea" id="RHEA-COMP:13544"/>
        <dbReference type="ChEBI" id="CHEBI:15378"/>
        <dbReference type="ChEBI" id="CHEBI:57783"/>
        <dbReference type="ChEBI" id="CHEBI:58349"/>
        <dbReference type="ChEBI" id="CHEBI:65315"/>
        <dbReference type="ChEBI" id="CHEBI:74443"/>
    </reaction>
</comment>
<dbReference type="EMBL" id="VOLQ01000059">
    <property type="protein sequence ID" value="TWX63024.1"/>
    <property type="molecule type" value="Genomic_DNA"/>
</dbReference>
<dbReference type="EC" id="1.3.1.-" evidence="9"/>
<comment type="similarity">
    <text evidence="10">Belongs to the dus family.</text>
</comment>
<protein>
    <recommendedName>
        <fullName evidence="9">tRNA-dihydrouridine(16) synthase</fullName>
        <ecNumber evidence="9">1.3.1.-</ecNumber>
    </recommendedName>
    <alternativeName>
        <fullName evidence="9">U16-specific dihydrouridine synthase</fullName>
        <shortName evidence="9">U16-specific Dus</shortName>
    </alternativeName>
    <alternativeName>
        <fullName evidence="9">tRNA-dihydrouridine synthase C</fullName>
    </alternativeName>
</protein>
<accession>A0A5C6Q2G1</accession>
<feature type="site" description="Interacts with tRNA; defines subfamily-specific binding signature" evidence="9">
    <location>
        <position position="299"/>
    </location>
</feature>
<dbReference type="Proteomes" id="UP000321917">
    <property type="component" value="Unassembled WGS sequence"/>
</dbReference>
<keyword evidence="4 9" id="KW-0288">FMN</keyword>
<feature type="binding site" evidence="9 12">
    <location>
        <position position="144"/>
    </location>
    <ligand>
        <name>FMN</name>
        <dbReference type="ChEBI" id="CHEBI:58210"/>
    </ligand>
</feature>
<comment type="catalytic activity">
    <reaction evidence="9">
        <text>5,6-dihydrouridine(16) in tRNA + NAD(+) = uridine(16) in tRNA + NADH + H(+)</text>
        <dbReference type="Rhea" id="RHEA:53380"/>
        <dbReference type="Rhea" id="RHEA-COMP:13543"/>
        <dbReference type="Rhea" id="RHEA-COMP:13544"/>
        <dbReference type="ChEBI" id="CHEBI:15378"/>
        <dbReference type="ChEBI" id="CHEBI:57540"/>
        <dbReference type="ChEBI" id="CHEBI:57945"/>
        <dbReference type="ChEBI" id="CHEBI:65315"/>
        <dbReference type="ChEBI" id="CHEBI:74443"/>
    </reaction>
</comment>
<dbReference type="InterPro" id="IPR001269">
    <property type="entry name" value="DUS_fam"/>
</dbReference>
<organism evidence="15 17">
    <name type="scientific">Colwellia hornerae</name>
    <dbReference type="NCBI Taxonomy" id="89402"/>
    <lineage>
        <taxon>Bacteria</taxon>
        <taxon>Pseudomonadati</taxon>
        <taxon>Pseudomonadota</taxon>
        <taxon>Gammaproteobacteria</taxon>
        <taxon>Alteromonadales</taxon>
        <taxon>Colwelliaceae</taxon>
        <taxon>Colwellia</taxon>
    </lineage>
</organism>
<reference evidence="15 17" key="1">
    <citation type="submission" date="2019-07" db="EMBL/GenBank/DDBJ databases">
        <title>Genomes of sea-ice associated Colwellia species.</title>
        <authorList>
            <person name="Bowman J.P."/>
        </authorList>
    </citation>
    <scope>NUCLEOTIDE SEQUENCE [LARGE SCALE GENOMIC DNA]</scope>
    <source>
        <strain evidence="14 16">ACAM 607</strain>
        <strain evidence="15 17">IC036</strain>
    </source>
</reference>
<dbReference type="GO" id="GO:0010181">
    <property type="term" value="F:FMN binding"/>
    <property type="evidence" value="ECO:0007669"/>
    <property type="project" value="UniProtKB-UniRule"/>
</dbReference>
<dbReference type="SUPFAM" id="SSF51395">
    <property type="entry name" value="FMN-linked oxidoreductases"/>
    <property type="match status" value="1"/>
</dbReference>
<proteinExistence type="inferred from homology"/>
<dbReference type="PANTHER" id="PTHR45846">
    <property type="entry name" value="TRNA-DIHYDROURIDINE(47) SYNTHASE [NAD(P)(+)]-LIKE"/>
    <property type="match status" value="1"/>
</dbReference>
<evidence type="ECO:0000259" key="13">
    <source>
        <dbReference type="Pfam" id="PF01207"/>
    </source>
</evidence>
<dbReference type="GO" id="GO:0000049">
    <property type="term" value="F:tRNA binding"/>
    <property type="evidence" value="ECO:0007669"/>
    <property type="project" value="UniProtKB-UniRule"/>
</dbReference>
<evidence type="ECO:0000313" key="15">
    <source>
        <dbReference type="EMBL" id="TWX63024.1"/>
    </source>
</evidence>
<feature type="site" description="Interacts with tRNA; defines subfamily-specific binding signature" evidence="9">
    <location>
        <position position="278"/>
    </location>
</feature>
<dbReference type="Gene3D" id="3.20.20.70">
    <property type="entry name" value="Aldolase class I"/>
    <property type="match status" value="1"/>
</dbReference>
<dbReference type="Proteomes" id="UP000321525">
    <property type="component" value="Unassembled WGS sequence"/>
</dbReference>
<dbReference type="Pfam" id="PF01207">
    <property type="entry name" value="Dus"/>
    <property type="match status" value="1"/>
</dbReference>
<keyword evidence="7 9" id="KW-0694">RNA-binding</keyword>
<dbReference type="OrthoDB" id="9764501at2"/>
<evidence type="ECO:0000256" key="10">
    <source>
        <dbReference type="PIRNR" id="PIRNR006621"/>
    </source>
</evidence>
<dbReference type="GO" id="GO:0050660">
    <property type="term" value="F:flavin adenine dinucleotide binding"/>
    <property type="evidence" value="ECO:0007669"/>
    <property type="project" value="InterPro"/>
</dbReference>
<feature type="binding site" evidence="12">
    <location>
        <position position="173"/>
    </location>
    <ligand>
        <name>FMN</name>
        <dbReference type="ChEBI" id="CHEBI:58210"/>
    </ligand>
</feature>
<feature type="binding site" evidence="9 12">
    <location>
        <position position="73"/>
    </location>
    <ligand>
        <name>FMN</name>
        <dbReference type="ChEBI" id="CHEBI:58210"/>
    </ligand>
</feature>
<evidence type="ECO:0000313" key="17">
    <source>
        <dbReference type="Proteomes" id="UP000321917"/>
    </source>
</evidence>
<feature type="binding site" evidence="9 12">
    <location>
        <begin position="228"/>
        <end position="229"/>
    </location>
    <ligand>
        <name>FMN</name>
        <dbReference type="ChEBI" id="CHEBI:58210"/>
    </ligand>
</feature>
<evidence type="ECO:0000256" key="5">
    <source>
        <dbReference type="ARBA" id="ARBA00022694"/>
    </source>
</evidence>
<feature type="binding site" evidence="9">
    <location>
        <begin position="204"/>
        <end position="206"/>
    </location>
    <ligand>
        <name>FMN</name>
        <dbReference type="ChEBI" id="CHEBI:58210"/>
    </ligand>
</feature>
<evidence type="ECO:0000256" key="9">
    <source>
        <dbReference type="HAMAP-Rule" id="MF_02043"/>
    </source>
</evidence>
<dbReference type="GO" id="GO:0017150">
    <property type="term" value="F:tRNA dihydrouridine synthase activity"/>
    <property type="evidence" value="ECO:0007669"/>
    <property type="project" value="UniProtKB-UniRule"/>
</dbReference>
<feature type="domain" description="DUS-like FMN-binding" evidence="13">
    <location>
        <begin position="10"/>
        <end position="305"/>
    </location>
</feature>
<dbReference type="EMBL" id="VOLR01000044">
    <property type="protein sequence ID" value="TWX53905.1"/>
    <property type="molecule type" value="Genomic_DNA"/>
</dbReference>
<dbReference type="InterPro" id="IPR032886">
    <property type="entry name" value="DusC"/>
</dbReference>
<evidence type="ECO:0000313" key="14">
    <source>
        <dbReference type="EMBL" id="TWX53905.1"/>
    </source>
</evidence>
<evidence type="ECO:0000256" key="7">
    <source>
        <dbReference type="ARBA" id="ARBA00022884"/>
    </source>
</evidence>
<feature type="site" description="Interacts with tRNA" evidence="9">
    <location>
        <position position="181"/>
    </location>
</feature>
<dbReference type="CDD" id="cd02801">
    <property type="entry name" value="DUS_like_FMN"/>
    <property type="match status" value="1"/>
</dbReference>
<dbReference type="HAMAP" id="MF_02043">
    <property type="entry name" value="DusC_subfam"/>
    <property type="match status" value="1"/>
</dbReference>